<dbReference type="InterPro" id="IPR056515">
    <property type="entry name" value="INO80E_N"/>
</dbReference>
<dbReference type="SMART" id="SM00541">
    <property type="entry name" value="FYRN"/>
    <property type="match status" value="1"/>
</dbReference>
<dbReference type="InterPro" id="IPR040092">
    <property type="entry name" value="TBRG1"/>
</dbReference>
<dbReference type="PROSITE" id="PS51543">
    <property type="entry name" value="FYRC"/>
    <property type="match status" value="1"/>
</dbReference>
<dbReference type="EMBL" id="JAAAHW010007342">
    <property type="protein sequence ID" value="KAF9949100.1"/>
    <property type="molecule type" value="Genomic_DNA"/>
</dbReference>
<feature type="compositionally biased region" description="Basic and acidic residues" evidence="3">
    <location>
        <begin position="641"/>
        <end position="655"/>
    </location>
</feature>
<dbReference type="OrthoDB" id="285793at2759"/>
<feature type="compositionally biased region" description="Basic and acidic residues" evidence="3">
    <location>
        <begin position="533"/>
        <end position="545"/>
    </location>
</feature>
<organism evidence="5 6">
    <name type="scientific">Modicella reniformis</name>
    <dbReference type="NCBI Taxonomy" id="1440133"/>
    <lineage>
        <taxon>Eukaryota</taxon>
        <taxon>Fungi</taxon>
        <taxon>Fungi incertae sedis</taxon>
        <taxon>Mucoromycota</taxon>
        <taxon>Mortierellomycotina</taxon>
        <taxon>Mortierellomycetes</taxon>
        <taxon>Mortierellales</taxon>
        <taxon>Mortierellaceae</taxon>
        <taxon>Modicella</taxon>
    </lineage>
</organism>
<evidence type="ECO:0000256" key="3">
    <source>
        <dbReference type="SAM" id="MobiDB-lite"/>
    </source>
</evidence>
<dbReference type="Pfam" id="PF05965">
    <property type="entry name" value="FYRC"/>
    <property type="match status" value="1"/>
</dbReference>
<feature type="compositionally biased region" description="Polar residues" evidence="3">
    <location>
        <begin position="343"/>
        <end position="361"/>
    </location>
</feature>
<dbReference type="Proteomes" id="UP000749646">
    <property type="component" value="Unassembled WGS sequence"/>
</dbReference>
<comment type="caution">
    <text evidence="5">The sequence shown here is derived from an EMBL/GenBank/DDBJ whole genome shotgun (WGS) entry which is preliminary data.</text>
</comment>
<dbReference type="PANTHER" id="PTHR22715">
    <property type="entry name" value="TRANSFORMING GROWTH FACTOR BETA REGULATED GENE 1"/>
    <property type="match status" value="1"/>
</dbReference>
<feature type="compositionally biased region" description="Basic and acidic residues" evidence="3">
    <location>
        <begin position="182"/>
        <end position="198"/>
    </location>
</feature>
<dbReference type="InterPro" id="IPR003889">
    <property type="entry name" value="FYrich_C"/>
</dbReference>
<feature type="compositionally biased region" description="Polar residues" evidence="3">
    <location>
        <begin position="13"/>
        <end position="24"/>
    </location>
</feature>
<feature type="compositionally biased region" description="Polar residues" evidence="3">
    <location>
        <begin position="658"/>
        <end position="670"/>
    </location>
</feature>
<name>A0A9P6IUZ6_9FUNG</name>
<proteinExistence type="predicted"/>
<evidence type="ECO:0000259" key="4">
    <source>
        <dbReference type="Pfam" id="PF24237"/>
    </source>
</evidence>
<feature type="region of interest" description="Disordered" evidence="3">
    <location>
        <begin position="1"/>
        <end position="198"/>
    </location>
</feature>
<dbReference type="InterPro" id="IPR003888">
    <property type="entry name" value="FYrich_N"/>
</dbReference>
<feature type="compositionally biased region" description="Low complexity" evidence="3">
    <location>
        <begin position="253"/>
        <end position="271"/>
    </location>
</feature>
<feature type="compositionally biased region" description="Basic and acidic residues" evidence="3">
    <location>
        <begin position="104"/>
        <end position="114"/>
    </location>
</feature>
<dbReference type="AlphaFoldDB" id="A0A9P6IUZ6"/>
<dbReference type="GO" id="GO:0051726">
    <property type="term" value="P:regulation of cell cycle"/>
    <property type="evidence" value="ECO:0007669"/>
    <property type="project" value="TreeGrafter"/>
</dbReference>
<gene>
    <name evidence="5" type="ORF">BGZ65_007607</name>
</gene>
<feature type="compositionally biased region" description="Low complexity" evidence="3">
    <location>
        <begin position="296"/>
        <end position="307"/>
    </location>
</feature>
<feature type="region of interest" description="Disordered" evidence="3">
    <location>
        <begin position="533"/>
        <end position="720"/>
    </location>
</feature>
<evidence type="ECO:0000313" key="5">
    <source>
        <dbReference type="EMBL" id="KAF9949100.1"/>
    </source>
</evidence>
<evidence type="ECO:0000256" key="2">
    <source>
        <dbReference type="ARBA" id="ARBA00023242"/>
    </source>
</evidence>
<comment type="subcellular location">
    <subcellularLocation>
        <location evidence="1">Nucleus</location>
    </subcellularLocation>
</comment>
<dbReference type="PANTHER" id="PTHR22715:SF0">
    <property type="entry name" value="TRANSFORMING GROWTH FACTOR BETA REGULATOR 1"/>
    <property type="match status" value="1"/>
</dbReference>
<keyword evidence="6" id="KW-1185">Reference proteome</keyword>
<feature type="compositionally biased region" description="Polar residues" evidence="3">
    <location>
        <begin position="141"/>
        <end position="160"/>
    </location>
</feature>
<dbReference type="Gene3D" id="3.30.160.360">
    <property type="match status" value="1"/>
</dbReference>
<dbReference type="Pfam" id="PF05964">
    <property type="entry name" value="FYRN"/>
    <property type="match status" value="1"/>
</dbReference>
<feature type="compositionally biased region" description="Acidic residues" evidence="3">
    <location>
        <begin position="567"/>
        <end position="587"/>
    </location>
</feature>
<feature type="compositionally biased region" description="Low complexity" evidence="3">
    <location>
        <begin position="698"/>
        <end position="709"/>
    </location>
</feature>
<dbReference type="Pfam" id="PF24237">
    <property type="entry name" value="INO80E"/>
    <property type="match status" value="1"/>
</dbReference>
<reference evidence="5" key="1">
    <citation type="journal article" date="2020" name="Fungal Divers.">
        <title>Resolving the Mortierellaceae phylogeny through synthesis of multi-gene phylogenetics and phylogenomics.</title>
        <authorList>
            <person name="Vandepol N."/>
            <person name="Liber J."/>
            <person name="Desiro A."/>
            <person name="Na H."/>
            <person name="Kennedy M."/>
            <person name="Barry K."/>
            <person name="Grigoriev I.V."/>
            <person name="Miller A.N."/>
            <person name="O'Donnell K."/>
            <person name="Stajich J.E."/>
            <person name="Bonito G."/>
        </authorList>
    </citation>
    <scope>NUCLEOTIDE SEQUENCE</scope>
    <source>
        <strain evidence="5">MES-2147</strain>
    </source>
</reference>
<feature type="compositionally biased region" description="Low complexity" evidence="3">
    <location>
        <begin position="322"/>
        <end position="333"/>
    </location>
</feature>
<feature type="domain" description="INO80 complex subunit E N-terminal" evidence="4">
    <location>
        <begin position="197"/>
        <end position="240"/>
    </location>
</feature>
<feature type="compositionally biased region" description="Low complexity" evidence="3">
    <location>
        <begin position="86"/>
        <end position="98"/>
    </location>
</feature>
<feature type="region of interest" description="Disordered" evidence="3">
    <location>
        <begin position="243"/>
        <end position="378"/>
    </location>
</feature>
<sequence>MAPTNADIDRPSSPANSVIFSPNGSIAIKAQDKHTKSKSLHRNSSQDTDLIASPPPPPQDLTMQDSTIEAIAPPEGKNGIPRVHSHTTGSTPSTHISSVAAHTATREQQHEPNHTKVGVLNNETKEQQLSRNSHISHHRSGSTSTARAQSSPPAKVNSRNGYGADQTMHNEQEPEEDEDHVDMDVDRDIAHHSSDDKYKRLKRKLKQVLEENERMSLELEKSHRRVRNLRQEKNLLLDRLCTLDQRDPDDSGSDSMSSLSSDSDTSESSISDDIRPRNLFSTQPAGKANGVKVTRGTSSAGTTTASTPHPKKSDSKGTQRQSVGAVAASASGATRITSKEGKTQTTASIPSTITNVGSATQKPKRIHQTNKQRPGLAKARKVQALEKDEEGNIKFPVTVGIITIWNIGHVVYDREAFHNDRYIWPVGYKMSRSYNSMIDPITLTTYTCSVIEDGEAPKFQIDAEDQPGKPIIAGTATGAWTHVVKAANAIRKREHSNSASGPDYFGFSNATIAKMIQDLPNVDKCSSYIMQRFEEPSQSRGEKRKASALGSNLKSGDNDHEGGDQTAGEDDDGDDDNDDDDDADEDGFTSLGTPGRKKARVSSPIIRQAGYGVHGARGSEPMETFDTSTEQIGDDVDEGDETHSDDDREGREAKRSKTGSMPTHSATSFGAATLGIVEHIETVDHDSEVDVGMDEDASSAQNAVSSSSAIHEAKTEDKDP</sequence>
<protein>
    <recommendedName>
        <fullName evidence="4">INO80 complex subunit E N-terminal domain-containing protein</fullName>
    </recommendedName>
</protein>
<feature type="compositionally biased region" description="Basic and acidic residues" evidence="3">
    <location>
        <begin position="678"/>
        <end position="688"/>
    </location>
</feature>
<evidence type="ECO:0000313" key="6">
    <source>
        <dbReference type="Proteomes" id="UP000749646"/>
    </source>
</evidence>
<dbReference type="PROSITE" id="PS51542">
    <property type="entry name" value="FYRN"/>
    <property type="match status" value="1"/>
</dbReference>
<evidence type="ECO:0000256" key="1">
    <source>
        <dbReference type="ARBA" id="ARBA00004123"/>
    </source>
</evidence>
<accession>A0A9P6IUZ6</accession>
<feature type="compositionally biased region" description="Basic and acidic residues" evidence="3">
    <location>
        <begin position="711"/>
        <end position="720"/>
    </location>
</feature>
<keyword evidence="2" id="KW-0539">Nucleus</keyword>
<dbReference type="GO" id="GO:0005634">
    <property type="term" value="C:nucleus"/>
    <property type="evidence" value="ECO:0007669"/>
    <property type="project" value="UniProtKB-SubCell"/>
</dbReference>